<sequence>MTFGGWGLTKLLQTWSLWPGRIHTKAGKGTSRCDSNQMQLGAQATTVAASMRFCSQQSLHTRALLRSSNLQVGARSSMRASAWRDVSKAARAQQQGVSITKAGLTAGSNRMQAAVQRSRAARMQATAQRRYAPLEVMMLLTMTMGQAPRQAQKLRSSRQPRAEQRRKSTASERLRAAAREAQSTHSKAQRASALAQKRSLATGATPTATAAAPERKTRAACADTAVHRRHEQAEKPAVQALCVQHGSHGALKRVSKQSKYAQGKVTDTSKKLLAAAIEAHLMQSSLSSLKLGLATESSSSADQSGQASDGPCSSSQGTQQQGSLQDSAESAPALAHQPPGASTAAAQQNTSEPQVPEDSPQTQHGCPDTAHIANQDGQYVGSPASPKRARVQEPTYSRNLPATRQMYPPALEEPVGEALLSSLSDPRTCAAEEPPQQQEEAPAQEPGRTEMSPGAPAELSHGSDNCSPQMDTSCAWFSELFTEAEELDAGDWESVSDEDDDFLQLATQTGLGPSLSSPLPGFTGFVKARRQKSDVQDENIPTPQSALTYKAQTKAGSLETLGPVPFAQRVLCCRAVEKDKHGKPLTTPPRYNRPPSSRLSAMSPTSSPVDEAPAASMATEAAPQQDCASHGNGRPEATVAMAAQVATGQQQEKSLAQEPGRAELSPDAPLQLSHSSGQCNMQTAMSSGRLPEVTMEAEDSAASEMESPSEEEDDIMEPMMHTAEEFGCPNHDTTRRVCPEAAAVQQSIAAGRQQEHAPQPGRQSWKVLPDSTCKAAKQAGRWWQEDAEAELAQRILSSRAVQLEESNAEVWELPCYRPPPCSRLVAVCH</sequence>
<feature type="compositionally biased region" description="Basic and acidic residues" evidence="1">
    <location>
        <begin position="160"/>
        <end position="178"/>
    </location>
</feature>
<feature type="compositionally biased region" description="Polar residues" evidence="1">
    <location>
        <begin position="594"/>
        <end position="608"/>
    </location>
</feature>
<comment type="caution">
    <text evidence="2">The sequence shown here is derived from an EMBL/GenBank/DDBJ whole genome shotgun (WGS) entry which is preliminary data.</text>
</comment>
<feature type="region of interest" description="Disordered" evidence="1">
    <location>
        <begin position="297"/>
        <end position="467"/>
    </location>
</feature>
<feature type="region of interest" description="Disordered" evidence="1">
    <location>
        <begin position="580"/>
        <end position="689"/>
    </location>
</feature>
<feature type="compositionally biased region" description="Low complexity" evidence="1">
    <location>
        <begin position="611"/>
        <end position="623"/>
    </location>
</feature>
<feature type="compositionally biased region" description="Polar residues" evidence="1">
    <location>
        <begin position="344"/>
        <end position="364"/>
    </location>
</feature>
<evidence type="ECO:0000313" key="3">
    <source>
        <dbReference type="Proteomes" id="UP001497392"/>
    </source>
</evidence>
<evidence type="ECO:0000256" key="1">
    <source>
        <dbReference type="SAM" id="MobiDB-lite"/>
    </source>
</evidence>
<proteinExistence type="predicted"/>
<gene>
    <name evidence="2" type="primary">g9725</name>
    <name evidence="2" type="ORF">VP750_LOCUS8762</name>
</gene>
<feature type="region of interest" description="Disordered" evidence="1">
    <location>
        <begin position="147"/>
        <end position="232"/>
    </location>
</feature>
<evidence type="ECO:0000313" key="2">
    <source>
        <dbReference type="EMBL" id="CAL5226856.1"/>
    </source>
</evidence>
<reference evidence="2 3" key="1">
    <citation type="submission" date="2024-06" db="EMBL/GenBank/DDBJ databases">
        <authorList>
            <person name="Kraege A."/>
            <person name="Thomma B."/>
        </authorList>
    </citation>
    <scope>NUCLEOTIDE SEQUENCE [LARGE SCALE GENOMIC DNA]</scope>
</reference>
<protein>
    <submittedName>
        <fullName evidence="2">G9725 protein</fullName>
    </submittedName>
</protein>
<feature type="compositionally biased region" description="Low complexity" evidence="1">
    <location>
        <begin position="431"/>
        <end position="446"/>
    </location>
</feature>
<name>A0ABP1G7W5_9CHLO</name>
<keyword evidence="3" id="KW-1185">Reference proteome</keyword>
<accession>A0ABP1G7W5</accession>
<dbReference type="EMBL" id="CAXHTA020000016">
    <property type="protein sequence ID" value="CAL5226856.1"/>
    <property type="molecule type" value="Genomic_DNA"/>
</dbReference>
<feature type="compositionally biased region" description="Low complexity" evidence="1">
    <location>
        <begin position="201"/>
        <end position="212"/>
    </location>
</feature>
<feature type="compositionally biased region" description="Low complexity" evidence="1">
    <location>
        <begin position="297"/>
        <end position="327"/>
    </location>
</feature>
<feature type="compositionally biased region" description="Polar residues" evidence="1">
    <location>
        <begin position="672"/>
        <end position="686"/>
    </location>
</feature>
<organism evidence="2 3">
    <name type="scientific">Coccomyxa viridis</name>
    <dbReference type="NCBI Taxonomy" id="1274662"/>
    <lineage>
        <taxon>Eukaryota</taxon>
        <taxon>Viridiplantae</taxon>
        <taxon>Chlorophyta</taxon>
        <taxon>core chlorophytes</taxon>
        <taxon>Trebouxiophyceae</taxon>
        <taxon>Trebouxiophyceae incertae sedis</taxon>
        <taxon>Coccomyxaceae</taxon>
        <taxon>Coccomyxa</taxon>
    </lineage>
</organism>
<dbReference type="Proteomes" id="UP001497392">
    <property type="component" value="Unassembled WGS sequence"/>
</dbReference>